<accession>M1WLU4</accession>
<dbReference type="PATRIC" id="fig|879567.3.peg.1271"/>
<reference evidence="2" key="2">
    <citation type="journal article" date="2013" name="Stand. Genomic Sci.">
        <title>Complete genome sequence of Desulfocapsa sulfexigens, a marine deltaproteobacterium specialized in disproportionating inorganic sulfur compounds.</title>
        <authorList>
            <person name="Finster K.W."/>
            <person name="Kjeldsen K.U."/>
            <person name="Kube M."/>
            <person name="Reinhardt R."/>
            <person name="Mussmann M."/>
            <person name="Amann R."/>
            <person name="Schreiber L."/>
        </authorList>
    </citation>
    <scope>NUCLEOTIDE SEQUENCE [LARGE SCALE GENOMIC DNA]</scope>
    <source>
        <strain evidence="2">DSM 10523 / SB164P1</strain>
    </source>
</reference>
<dbReference type="KEGG" id="dpi:BN4_11228"/>
<name>M1WLU4_PSEP2</name>
<evidence type="ECO:0000313" key="1">
    <source>
        <dbReference type="EMBL" id="CCH48465.1"/>
    </source>
</evidence>
<organism evidence="1 2">
    <name type="scientific">Pseudodesulfovibrio piezophilus (strain DSM 21447 / JCM 15486 / C1TLV30)</name>
    <name type="common">Desulfovibrio piezophilus</name>
    <dbReference type="NCBI Taxonomy" id="1322246"/>
    <lineage>
        <taxon>Bacteria</taxon>
        <taxon>Pseudomonadati</taxon>
        <taxon>Thermodesulfobacteriota</taxon>
        <taxon>Desulfovibrionia</taxon>
        <taxon>Desulfovibrionales</taxon>
        <taxon>Desulfovibrionaceae</taxon>
    </lineage>
</organism>
<sequence length="63" mass="7441">MRWMSLTLTRGHHAPAIRLKHMNWRPPFVKSEEMTTVVVKGVRPASESKGFLSVERESYRPFW</sequence>
<dbReference type="Proteomes" id="UP000011724">
    <property type="component" value="Chromosome"/>
</dbReference>
<dbReference type="HOGENOM" id="CLU_2878549_0_0_7"/>
<reference evidence="1 2" key="1">
    <citation type="journal article" date="2013" name="PLoS ONE">
        <title>The first genomic and proteomic characterization of a deep-sea sulfate reducer: insights into the piezophilic lifestyle of Desulfovibrio piezophilus.</title>
        <authorList>
            <person name="Pradel N."/>
            <person name="Ji B."/>
            <person name="Gimenez G."/>
            <person name="Talla E."/>
            <person name="Lenoble P."/>
            <person name="Garel M."/>
            <person name="Tamburini C."/>
            <person name="Fourquet P."/>
            <person name="Lebrun R."/>
            <person name="Bertin P."/>
            <person name="Denis Y."/>
            <person name="Pophillat M."/>
            <person name="Barbe V."/>
            <person name="Ollivier B."/>
            <person name="Dolla A."/>
        </authorList>
    </citation>
    <scope>NUCLEOTIDE SEQUENCE [LARGE SCALE GENOMIC DNA]</scope>
    <source>
        <strain evidence="2">DSM 10523 / SB164P1</strain>
    </source>
</reference>
<keyword evidence="2" id="KW-1185">Reference proteome</keyword>
<protein>
    <submittedName>
        <fullName evidence="1">Uncharacterized protein</fullName>
    </submittedName>
</protein>
<proteinExistence type="predicted"/>
<evidence type="ECO:0000313" key="2">
    <source>
        <dbReference type="Proteomes" id="UP000011724"/>
    </source>
</evidence>
<gene>
    <name evidence="1" type="ordered locus">BN4_11228</name>
</gene>
<dbReference type="EMBL" id="FO203427">
    <property type="protein sequence ID" value="CCH48465.1"/>
    <property type="molecule type" value="Genomic_DNA"/>
</dbReference>
<dbReference type="AlphaFoldDB" id="M1WLU4"/>